<name>A0AAD1T274_PELCU</name>
<dbReference type="AlphaFoldDB" id="A0AAD1T274"/>
<feature type="region of interest" description="Disordered" evidence="1">
    <location>
        <begin position="257"/>
        <end position="279"/>
    </location>
</feature>
<evidence type="ECO:0000313" key="3">
    <source>
        <dbReference type="Proteomes" id="UP001295444"/>
    </source>
</evidence>
<evidence type="ECO:0000256" key="1">
    <source>
        <dbReference type="SAM" id="MobiDB-lite"/>
    </source>
</evidence>
<protein>
    <submittedName>
        <fullName evidence="2">Uncharacterized protein</fullName>
    </submittedName>
</protein>
<dbReference type="Proteomes" id="UP001295444">
    <property type="component" value="Chromosome 08"/>
</dbReference>
<evidence type="ECO:0000313" key="2">
    <source>
        <dbReference type="EMBL" id="CAH2313267.1"/>
    </source>
</evidence>
<reference evidence="2" key="1">
    <citation type="submission" date="2022-03" db="EMBL/GenBank/DDBJ databases">
        <authorList>
            <person name="Alioto T."/>
            <person name="Alioto T."/>
            <person name="Gomez Garrido J."/>
        </authorList>
    </citation>
    <scope>NUCLEOTIDE SEQUENCE</scope>
</reference>
<accession>A0AAD1T274</accession>
<keyword evidence="3" id="KW-1185">Reference proteome</keyword>
<proteinExistence type="predicted"/>
<sequence>METSTKRQGFECFPEEEKVQDGRFNRPPRPIAEKCLLHKIRPQRYFPFSSYRYETQVLSQIPLEGTDTSLDCNGVWPIQRTLYIIQDNESYYIPHQAKKISMPLLLRRHPVVESRGRYSRSAERLPNFLITRPNVYCKSAQIHTSPYSEYPFSGFHAEHYGYDLGCSPRQTGKNPSSDNLKHRWSLRESGIGYCPLCLQRVLMSRILRVILSEGPQLQKQQREAFLFPLSLKLKDGLPEKLLLSFTGGQLKWNVNSSLGPPPDYNRLPRHDHQAKDPPK</sequence>
<organism evidence="2 3">
    <name type="scientific">Pelobates cultripes</name>
    <name type="common">Western spadefoot toad</name>
    <dbReference type="NCBI Taxonomy" id="61616"/>
    <lineage>
        <taxon>Eukaryota</taxon>
        <taxon>Metazoa</taxon>
        <taxon>Chordata</taxon>
        <taxon>Craniata</taxon>
        <taxon>Vertebrata</taxon>
        <taxon>Euteleostomi</taxon>
        <taxon>Amphibia</taxon>
        <taxon>Batrachia</taxon>
        <taxon>Anura</taxon>
        <taxon>Pelobatoidea</taxon>
        <taxon>Pelobatidae</taxon>
        <taxon>Pelobates</taxon>
    </lineage>
</organism>
<feature type="compositionally biased region" description="Basic and acidic residues" evidence="1">
    <location>
        <begin position="266"/>
        <end position="279"/>
    </location>
</feature>
<gene>
    <name evidence="2" type="ORF">PECUL_23A042431</name>
</gene>
<dbReference type="EMBL" id="OW240919">
    <property type="protein sequence ID" value="CAH2313267.1"/>
    <property type="molecule type" value="Genomic_DNA"/>
</dbReference>